<feature type="non-terminal residue" evidence="1">
    <location>
        <position position="1"/>
    </location>
</feature>
<dbReference type="EMBL" id="CM041533">
    <property type="protein sequence ID" value="KAI3374982.1"/>
    <property type="molecule type" value="Genomic_DNA"/>
</dbReference>
<organism evidence="1 2">
    <name type="scientific">Scortum barcoo</name>
    <name type="common">barcoo grunter</name>
    <dbReference type="NCBI Taxonomy" id="214431"/>
    <lineage>
        <taxon>Eukaryota</taxon>
        <taxon>Metazoa</taxon>
        <taxon>Chordata</taxon>
        <taxon>Craniata</taxon>
        <taxon>Vertebrata</taxon>
        <taxon>Euteleostomi</taxon>
        <taxon>Actinopterygii</taxon>
        <taxon>Neopterygii</taxon>
        <taxon>Teleostei</taxon>
        <taxon>Neoteleostei</taxon>
        <taxon>Acanthomorphata</taxon>
        <taxon>Eupercaria</taxon>
        <taxon>Centrarchiformes</taxon>
        <taxon>Terapontoidei</taxon>
        <taxon>Terapontidae</taxon>
        <taxon>Scortum</taxon>
    </lineage>
</organism>
<reference evidence="1" key="1">
    <citation type="submission" date="2022-04" db="EMBL/GenBank/DDBJ databases">
        <title>Jade perch genome.</title>
        <authorList>
            <person name="Chao B."/>
        </authorList>
    </citation>
    <scope>NUCLEOTIDE SEQUENCE</scope>
    <source>
        <strain evidence="1">CB-2022</strain>
    </source>
</reference>
<keyword evidence="2" id="KW-1185">Reference proteome</keyword>
<accession>A0ACB8X3U0</accession>
<comment type="caution">
    <text evidence="1">The sequence shown here is derived from an EMBL/GenBank/DDBJ whole genome shotgun (WGS) entry which is preliminary data.</text>
</comment>
<dbReference type="Proteomes" id="UP000831701">
    <property type="component" value="Chromosome 3"/>
</dbReference>
<feature type="non-terminal residue" evidence="1">
    <location>
        <position position="141"/>
    </location>
</feature>
<evidence type="ECO:0000313" key="1">
    <source>
        <dbReference type="EMBL" id="KAI3374982.1"/>
    </source>
</evidence>
<evidence type="ECO:0000313" key="2">
    <source>
        <dbReference type="Proteomes" id="UP000831701"/>
    </source>
</evidence>
<protein>
    <submittedName>
        <fullName evidence="1">Uncharacterized protein</fullName>
    </submittedName>
</protein>
<name>A0ACB8X3U0_9TELE</name>
<proteinExistence type="predicted"/>
<sequence length="141" mass="14715">GERAHDGRRPEVDGAGGGLGRRAHYMAPHIPESERSAWRPLAADSSRISQPYEDGGGGGGDDACQTGGPAGVCIPAWAHRSMEPTISQAGPGLVQPSPGPGQLGYTQDERAGDVPGSRSSQGERAGQTEEEREEEEDDLRG</sequence>
<gene>
    <name evidence="1" type="ORF">L3Q82_021509</name>
</gene>